<evidence type="ECO:0000256" key="1">
    <source>
        <dbReference type="SAM" id="MobiDB-lite"/>
    </source>
</evidence>
<keyword evidence="4" id="KW-1185">Reference proteome</keyword>
<feature type="domain" description="DUF397" evidence="2">
    <location>
        <begin position="31"/>
        <end position="82"/>
    </location>
</feature>
<sequence>MIAPDLTSAQWRKSAHSGGAQSCVEVATGTQWHKSSRSGGGENCVEVANSGRWAAIRDTKNRDAGTLICTPAAFTAFLAVARKA</sequence>
<evidence type="ECO:0000259" key="2">
    <source>
        <dbReference type="Pfam" id="PF04149"/>
    </source>
</evidence>
<accession>A0ABW5GE44</accession>
<proteinExistence type="predicted"/>
<protein>
    <submittedName>
        <fullName evidence="3">DUF397 domain-containing protein</fullName>
    </submittedName>
</protein>
<name>A0ABW5GE44_9PSEU</name>
<dbReference type="InterPro" id="IPR007278">
    <property type="entry name" value="DUF397"/>
</dbReference>
<organism evidence="3 4">
    <name type="scientific">Amycolatopsis samaneae</name>
    <dbReference type="NCBI Taxonomy" id="664691"/>
    <lineage>
        <taxon>Bacteria</taxon>
        <taxon>Bacillati</taxon>
        <taxon>Actinomycetota</taxon>
        <taxon>Actinomycetes</taxon>
        <taxon>Pseudonocardiales</taxon>
        <taxon>Pseudonocardiaceae</taxon>
        <taxon>Amycolatopsis</taxon>
    </lineage>
</organism>
<evidence type="ECO:0000313" key="4">
    <source>
        <dbReference type="Proteomes" id="UP001597419"/>
    </source>
</evidence>
<evidence type="ECO:0000313" key="3">
    <source>
        <dbReference type="EMBL" id="MFD2458697.1"/>
    </source>
</evidence>
<feature type="domain" description="DUF397" evidence="2">
    <location>
        <begin position="9"/>
        <end position="29"/>
    </location>
</feature>
<dbReference type="EMBL" id="JBHUKU010000004">
    <property type="protein sequence ID" value="MFD2458697.1"/>
    <property type="molecule type" value="Genomic_DNA"/>
</dbReference>
<comment type="caution">
    <text evidence="3">The sequence shown here is derived from an EMBL/GenBank/DDBJ whole genome shotgun (WGS) entry which is preliminary data.</text>
</comment>
<reference evidence="4" key="1">
    <citation type="journal article" date="2019" name="Int. J. Syst. Evol. Microbiol.">
        <title>The Global Catalogue of Microorganisms (GCM) 10K type strain sequencing project: providing services to taxonomists for standard genome sequencing and annotation.</title>
        <authorList>
            <consortium name="The Broad Institute Genomics Platform"/>
            <consortium name="The Broad Institute Genome Sequencing Center for Infectious Disease"/>
            <person name="Wu L."/>
            <person name="Ma J."/>
        </authorList>
    </citation>
    <scope>NUCLEOTIDE SEQUENCE [LARGE SCALE GENOMIC DNA]</scope>
    <source>
        <strain evidence="4">CGMCC 4.7643</strain>
    </source>
</reference>
<dbReference type="Pfam" id="PF04149">
    <property type="entry name" value="DUF397"/>
    <property type="match status" value="2"/>
</dbReference>
<gene>
    <name evidence="3" type="ORF">ACFSYJ_08800</name>
</gene>
<feature type="region of interest" description="Disordered" evidence="1">
    <location>
        <begin position="1"/>
        <end position="21"/>
    </location>
</feature>
<dbReference type="RefSeq" id="WP_345387523.1">
    <property type="nucleotide sequence ID" value="NZ_BAABHG010000002.1"/>
</dbReference>
<dbReference type="Proteomes" id="UP001597419">
    <property type="component" value="Unassembled WGS sequence"/>
</dbReference>